<dbReference type="GO" id="GO:0003676">
    <property type="term" value="F:nucleic acid binding"/>
    <property type="evidence" value="ECO:0007669"/>
    <property type="project" value="InterPro"/>
</dbReference>
<dbReference type="EMBL" id="JADCNM010000002">
    <property type="protein sequence ID" value="KAG0494862.1"/>
    <property type="molecule type" value="Genomic_DNA"/>
</dbReference>
<dbReference type="SMART" id="SM00733">
    <property type="entry name" value="Mterf"/>
    <property type="match status" value="4"/>
</dbReference>
<dbReference type="Proteomes" id="UP000639772">
    <property type="component" value="Unassembled WGS sequence"/>
</dbReference>
<keyword evidence="2" id="KW-0806">Transcription termination</keyword>
<dbReference type="Gene3D" id="1.25.70.10">
    <property type="entry name" value="Transcription termination factor 3, mitochondrial"/>
    <property type="match status" value="3"/>
</dbReference>
<keyword evidence="2" id="KW-0805">Transcription regulation</keyword>
<evidence type="ECO:0008006" key="6">
    <source>
        <dbReference type="Google" id="ProtNLM"/>
    </source>
</evidence>
<gene>
    <name evidence="4" type="ORF">HPP92_005856</name>
</gene>
<comment type="caution">
    <text evidence="4">The sequence shown here is derived from an EMBL/GenBank/DDBJ whole genome shotgun (WGS) entry which is preliminary data.</text>
</comment>
<organism evidence="4 5">
    <name type="scientific">Vanilla planifolia</name>
    <name type="common">Vanilla</name>
    <dbReference type="NCBI Taxonomy" id="51239"/>
    <lineage>
        <taxon>Eukaryota</taxon>
        <taxon>Viridiplantae</taxon>
        <taxon>Streptophyta</taxon>
        <taxon>Embryophyta</taxon>
        <taxon>Tracheophyta</taxon>
        <taxon>Spermatophyta</taxon>
        <taxon>Magnoliopsida</taxon>
        <taxon>Liliopsida</taxon>
        <taxon>Asparagales</taxon>
        <taxon>Orchidaceae</taxon>
        <taxon>Vanilloideae</taxon>
        <taxon>Vanilleae</taxon>
        <taxon>Vanilla</taxon>
    </lineage>
</organism>
<evidence type="ECO:0000256" key="2">
    <source>
        <dbReference type="ARBA" id="ARBA00022472"/>
    </source>
</evidence>
<dbReference type="AlphaFoldDB" id="A0A835RZI7"/>
<reference evidence="4 5" key="1">
    <citation type="journal article" date="2020" name="Nat. Food">
        <title>A phased Vanilla planifolia genome enables genetic improvement of flavour and production.</title>
        <authorList>
            <person name="Hasing T."/>
            <person name="Tang H."/>
            <person name="Brym M."/>
            <person name="Khazi F."/>
            <person name="Huang T."/>
            <person name="Chambers A.H."/>
        </authorList>
    </citation>
    <scope>NUCLEOTIDE SEQUENCE [LARGE SCALE GENOMIC DNA]</scope>
    <source>
        <tissue evidence="4">Leaf</tissue>
    </source>
</reference>
<dbReference type="Pfam" id="PF02536">
    <property type="entry name" value="mTERF"/>
    <property type="match status" value="2"/>
</dbReference>
<keyword evidence="2" id="KW-0804">Transcription</keyword>
<dbReference type="InterPro" id="IPR038538">
    <property type="entry name" value="MTERF_sf"/>
</dbReference>
<evidence type="ECO:0000313" key="4">
    <source>
        <dbReference type="EMBL" id="KAG0494862.1"/>
    </source>
</evidence>
<evidence type="ECO:0000313" key="5">
    <source>
        <dbReference type="Proteomes" id="UP000639772"/>
    </source>
</evidence>
<keyword evidence="3" id="KW-0809">Transit peptide</keyword>
<protein>
    <recommendedName>
        <fullName evidence="6">Transcription termination factor MTEF18, mitochondrial</fullName>
    </recommendedName>
</protein>
<comment type="similarity">
    <text evidence="1">Belongs to the mTERF family.</text>
</comment>
<evidence type="ECO:0000256" key="3">
    <source>
        <dbReference type="ARBA" id="ARBA00022946"/>
    </source>
</evidence>
<dbReference type="OrthoDB" id="899381at2759"/>
<sequence>MCFLFAPISAGGSFFLLHISHRLLSSTAGPASSVLLKLKNVNYRYRASAIAEAKVALTEYLHSTRALPFSLAEHITSNSPLSLISFVSQIPFNDATPTHFPRILRSFLSYRPVNEFEFFFESIGLPPSHPSLPSRSPLFLSDDKCLLDAVSSLLRFGFPWKLLGILYVECPSIFSYAPNYLLQRLHRFESLGFHRLCVIAICLSFPSTLSADVDDVELLLLFQDLRIILVEYGLHSRAGDDVHVLFRYCRRIRVFYDMGLEKGKMGELMGRNMRIFLDFDESTIAHKLGFFLKLGMRKEDVGPLALKNAEVFDVDLDNQIIVMPDHLLCVGLSKEETDSLTKKFPHVMGKNNLGNLPALIRALDLRQWLLNKIEEEKNLHLLLRSYDHSDSVSNKMEIEFERYLDSLKLVKQCIFLDAKVDFFLSIGFGKNRITAKLVGLVNGSKEQLQERFDCLNGLGVQYPKLCRMISAQPKVLNQCRDMLIEKMKYFCQELRYPLDYLDNFPAFLCFDLENRTKPRYRILNWLRDNGLMKKPFAPATVLANSEKKFIFILSCIHPAAPKQWLEKFSFQNDCSGHNENS</sequence>
<dbReference type="PANTHER" id="PTHR13068">
    <property type="entry name" value="CGI-12 PROTEIN-RELATED"/>
    <property type="match status" value="1"/>
</dbReference>
<proteinExistence type="inferred from homology"/>
<dbReference type="PANTHER" id="PTHR13068:SF113">
    <property type="entry name" value="TRANSCRIPTION TERMINATION FACTOR MTEF18, MITOCHONDRIAL"/>
    <property type="match status" value="1"/>
</dbReference>
<dbReference type="GO" id="GO:0006353">
    <property type="term" value="P:DNA-templated transcription termination"/>
    <property type="evidence" value="ECO:0007669"/>
    <property type="project" value="UniProtKB-KW"/>
</dbReference>
<dbReference type="InterPro" id="IPR003690">
    <property type="entry name" value="MTERF"/>
</dbReference>
<name>A0A835RZI7_VANPL</name>
<accession>A0A835RZI7</accession>
<evidence type="ECO:0000256" key="1">
    <source>
        <dbReference type="ARBA" id="ARBA00007692"/>
    </source>
</evidence>